<sequence>MLGPSTRAVVLEALDVPYADVLHLLERTPSLSDLRMEGDILDVPHIVSRKIIGHAMHLLDISYNKTDALEVLQRILPIDQIHNVTVSTWFADDGLEPWLGFLHFSGSAPSFMQLHTWDKRWCKFSIANDKDSADFKTRTITTARSLLSRLPSVLQLHSAHFLSTLRTIDVDVMHWAELLDMIASAPLDRSLDVLEEIRISADPTLLRIYPHLDLELRDYDGPTISFPQLKVLEIVLLGYDPSSNQLVRRLLRAVQAISFLPDVALRVTRTRQTWQDAAEAQTFVDAVMRILEEIVEEDADPDEVAPSYKYARPKSRRILFRTIDHPPRKSKLLIMRVLAIATLVVSAVVSASAQCWTLTSGTIVCPPIKANLTGSCVELLSGSIVC</sequence>
<keyword evidence="2" id="KW-1185">Reference proteome</keyword>
<reference evidence="1 2" key="1">
    <citation type="journal article" date="2016" name="Mol. Biol. Evol.">
        <title>Comparative Genomics of Early-Diverging Mushroom-Forming Fungi Provides Insights into the Origins of Lignocellulose Decay Capabilities.</title>
        <authorList>
            <person name="Nagy L.G."/>
            <person name="Riley R."/>
            <person name="Tritt A."/>
            <person name="Adam C."/>
            <person name="Daum C."/>
            <person name="Floudas D."/>
            <person name="Sun H."/>
            <person name="Yadav J.S."/>
            <person name="Pangilinan J."/>
            <person name="Larsson K.H."/>
            <person name="Matsuura K."/>
            <person name="Barry K."/>
            <person name="Labutti K."/>
            <person name="Kuo R."/>
            <person name="Ohm R.A."/>
            <person name="Bhattacharya S.S."/>
            <person name="Shirouzu T."/>
            <person name="Yoshinaga Y."/>
            <person name="Martin F.M."/>
            <person name="Grigoriev I.V."/>
            <person name="Hibbett D.S."/>
        </authorList>
    </citation>
    <scope>NUCLEOTIDE SEQUENCE [LARGE SCALE GENOMIC DNA]</scope>
    <source>
        <strain evidence="1 2">HHB12029</strain>
    </source>
</reference>
<evidence type="ECO:0000313" key="1">
    <source>
        <dbReference type="EMBL" id="KZV97016.1"/>
    </source>
</evidence>
<dbReference type="EMBL" id="KV425935">
    <property type="protein sequence ID" value="KZV97016.1"/>
    <property type="molecule type" value="Genomic_DNA"/>
</dbReference>
<accession>A0A165KWW1</accession>
<name>A0A165KWW1_EXIGL</name>
<gene>
    <name evidence="1" type="ORF">EXIGLDRAFT_833146</name>
</gene>
<organism evidence="1 2">
    <name type="scientific">Exidia glandulosa HHB12029</name>
    <dbReference type="NCBI Taxonomy" id="1314781"/>
    <lineage>
        <taxon>Eukaryota</taxon>
        <taxon>Fungi</taxon>
        <taxon>Dikarya</taxon>
        <taxon>Basidiomycota</taxon>
        <taxon>Agaricomycotina</taxon>
        <taxon>Agaricomycetes</taxon>
        <taxon>Auriculariales</taxon>
        <taxon>Exidiaceae</taxon>
        <taxon>Exidia</taxon>
    </lineage>
</organism>
<protein>
    <recommendedName>
        <fullName evidence="3">F-box domain-containing protein</fullName>
    </recommendedName>
</protein>
<proteinExistence type="predicted"/>
<evidence type="ECO:0000313" key="2">
    <source>
        <dbReference type="Proteomes" id="UP000077266"/>
    </source>
</evidence>
<evidence type="ECO:0008006" key="3">
    <source>
        <dbReference type="Google" id="ProtNLM"/>
    </source>
</evidence>
<dbReference type="Proteomes" id="UP000077266">
    <property type="component" value="Unassembled WGS sequence"/>
</dbReference>
<dbReference type="InParanoid" id="A0A165KWW1"/>
<dbReference type="AlphaFoldDB" id="A0A165KWW1"/>